<evidence type="ECO:0000313" key="5">
    <source>
        <dbReference type="EMBL" id="CAL1540294.1"/>
    </source>
</evidence>
<reference evidence="5 6" key="1">
    <citation type="submission" date="2024-04" db="EMBL/GenBank/DDBJ databases">
        <authorList>
            <consortium name="Genoscope - CEA"/>
            <person name="William W."/>
        </authorList>
    </citation>
    <scope>NUCLEOTIDE SEQUENCE [LARGE SCALE GENOMIC DNA]</scope>
</reference>
<feature type="non-terminal residue" evidence="5">
    <location>
        <position position="590"/>
    </location>
</feature>
<keyword evidence="4" id="KW-0482">Metalloprotease</keyword>
<dbReference type="SMART" id="SM01154">
    <property type="entry name" value="DUF1704"/>
    <property type="match status" value="1"/>
</dbReference>
<evidence type="ECO:0000256" key="3">
    <source>
        <dbReference type="ARBA" id="ARBA00022801"/>
    </source>
</evidence>
<comment type="cofactor">
    <cofactor evidence="1">
        <name>Zn(2+)</name>
        <dbReference type="ChEBI" id="CHEBI:29105"/>
    </cofactor>
</comment>
<dbReference type="GO" id="GO:0006508">
    <property type="term" value="P:proteolysis"/>
    <property type="evidence" value="ECO:0007669"/>
    <property type="project" value="UniProtKB-KW"/>
</dbReference>
<dbReference type="Pfam" id="PF08014">
    <property type="entry name" value="MATCAP"/>
    <property type="match status" value="1"/>
</dbReference>
<protein>
    <submittedName>
        <fullName evidence="5">Uncharacterized protein</fullName>
    </submittedName>
</protein>
<dbReference type="EMBL" id="CAXITT010000376">
    <property type="protein sequence ID" value="CAL1540294.1"/>
    <property type="molecule type" value="Genomic_DNA"/>
</dbReference>
<keyword evidence="3" id="KW-0378">Hydrolase</keyword>
<organism evidence="5 6">
    <name type="scientific">Lymnaea stagnalis</name>
    <name type="common">Great pond snail</name>
    <name type="synonym">Helix stagnalis</name>
    <dbReference type="NCBI Taxonomy" id="6523"/>
    <lineage>
        <taxon>Eukaryota</taxon>
        <taxon>Metazoa</taxon>
        <taxon>Spiralia</taxon>
        <taxon>Lophotrochozoa</taxon>
        <taxon>Mollusca</taxon>
        <taxon>Gastropoda</taxon>
        <taxon>Heterobranchia</taxon>
        <taxon>Euthyneura</taxon>
        <taxon>Panpulmonata</taxon>
        <taxon>Hygrophila</taxon>
        <taxon>Lymnaeoidea</taxon>
        <taxon>Lymnaeidae</taxon>
        <taxon>Lymnaea</taxon>
    </lineage>
</organism>
<evidence type="ECO:0000313" key="6">
    <source>
        <dbReference type="Proteomes" id="UP001497497"/>
    </source>
</evidence>
<evidence type="ECO:0000256" key="1">
    <source>
        <dbReference type="ARBA" id="ARBA00001947"/>
    </source>
</evidence>
<dbReference type="PANTHER" id="PTHR31817:SF5">
    <property type="match status" value="1"/>
</dbReference>
<accession>A0AAV2I0Z8</accession>
<keyword evidence="6" id="KW-1185">Reference proteome</keyword>
<comment type="caution">
    <text evidence="5">The sequence shown here is derived from an EMBL/GenBank/DDBJ whole genome shotgun (WGS) entry which is preliminary data.</text>
</comment>
<gene>
    <name evidence="5" type="ORF">GSLYS_00013948001</name>
</gene>
<dbReference type="GO" id="GO:0008237">
    <property type="term" value="F:metallopeptidase activity"/>
    <property type="evidence" value="ECO:0007669"/>
    <property type="project" value="UniProtKB-KW"/>
</dbReference>
<proteinExistence type="predicted"/>
<dbReference type="InterPro" id="IPR012548">
    <property type="entry name" value="MATCAP"/>
</dbReference>
<keyword evidence="2" id="KW-0645">Protease</keyword>
<dbReference type="PANTHER" id="PTHR31817">
    <property type="match status" value="1"/>
</dbReference>
<evidence type="ECO:0000256" key="2">
    <source>
        <dbReference type="ARBA" id="ARBA00022670"/>
    </source>
</evidence>
<name>A0AAV2I0Z8_LYMST</name>
<evidence type="ECO:0000256" key="4">
    <source>
        <dbReference type="ARBA" id="ARBA00023049"/>
    </source>
</evidence>
<dbReference type="AlphaFoldDB" id="A0AAV2I0Z8"/>
<dbReference type="Proteomes" id="UP001497497">
    <property type="component" value="Unassembled WGS sequence"/>
</dbReference>
<sequence>MTKNKKVVGSSKVLPYVPKYRGLTFKVQETVLTSQSVSVPLNLAEEKAKFIRTGVAPQFEVKDPTKLSEIANKMKNQIRFDLLASAEYILEHVRDKYGDGERYLEHAYGPRITAEEATPMLLEYIEENSLTQSLKIHWCDNLACSAKMVWKGPLVNANRPERRKYSLWINASDENNYMRESGIRCLMDHEIGTHFFRMFNDGFQPWFSHRSKFGLRNMGSFESQCTEEGLASINTALRGRAKFLWGAAFTYYTACKSAELNFKQLFDHIGRYTSNIDYRWKQVMRIKRGLANPNDLGGLANDQCYFEGAVAILRNVDKIDFNLLMSGKVCVDELDRIKRVVRKDFIRLPTFMHNMTAYRNTLKQMALLNGLDKEFPKHGPPIVYITFLNNKNNQVKEKPKKVSFLSEITSKCNATEMFENQVSEITQLLTSSESDMCSKLNTIEDIELHTKIHMKEVQEKFQFSLTYGQMKKKKEAKSSKQTVPILKKKKLGEGDNEELVKSFSVSDCFIDMHSFQAKEEKRLEESLKAVQLVEKMCSEIITLDQNLNERIKKLQDIVEGHEWSNNDSKYKEELMKSVIGQVESSVNQTE</sequence>